<keyword evidence="1" id="KW-0472">Membrane</keyword>
<dbReference type="PANTHER" id="PTHR14969">
    <property type="entry name" value="SPHINGOSINE-1-PHOSPHATE PHOSPHOHYDROLASE"/>
    <property type="match status" value="1"/>
</dbReference>
<keyword evidence="1" id="KW-1133">Transmembrane helix</keyword>
<evidence type="ECO:0000256" key="1">
    <source>
        <dbReference type="SAM" id="Phobius"/>
    </source>
</evidence>
<dbReference type="Proteomes" id="UP001318860">
    <property type="component" value="Unassembled WGS sequence"/>
</dbReference>
<feature type="transmembrane region" description="Helical" evidence="1">
    <location>
        <begin position="157"/>
        <end position="179"/>
    </location>
</feature>
<dbReference type="InterPro" id="IPR000326">
    <property type="entry name" value="PAP2/HPO"/>
</dbReference>
<evidence type="ECO:0000313" key="4">
    <source>
        <dbReference type="Proteomes" id="UP001318860"/>
    </source>
</evidence>
<feature type="domain" description="Phosphatidic acid phosphatase type 2/haloperoxidase" evidence="2">
    <location>
        <begin position="81"/>
        <end position="210"/>
    </location>
</feature>
<feature type="transmembrane region" description="Helical" evidence="1">
    <location>
        <begin position="81"/>
        <end position="104"/>
    </location>
</feature>
<dbReference type="Pfam" id="PF01569">
    <property type="entry name" value="PAP2"/>
    <property type="match status" value="1"/>
</dbReference>
<evidence type="ECO:0000313" key="3">
    <source>
        <dbReference type="EMBL" id="KAK6138686.1"/>
    </source>
</evidence>
<dbReference type="EMBL" id="JABTTQ020000683">
    <property type="protein sequence ID" value="KAK6138686.1"/>
    <property type="molecule type" value="Genomic_DNA"/>
</dbReference>
<protein>
    <recommendedName>
        <fullName evidence="2">Phosphatidic acid phosphatase type 2/haloperoxidase domain-containing protein</fullName>
    </recommendedName>
</protein>
<organism evidence="3 4">
    <name type="scientific">Rehmannia glutinosa</name>
    <name type="common">Chinese foxglove</name>
    <dbReference type="NCBI Taxonomy" id="99300"/>
    <lineage>
        <taxon>Eukaryota</taxon>
        <taxon>Viridiplantae</taxon>
        <taxon>Streptophyta</taxon>
        <taxon>Embryophyta</taxon>
        <taxon>Tracheophyta</taxon>
        <taxon>Spermatophyta</taxon>
        <taxon>Magnoliopsida</taxon>
        <taxon>eudicotyledons</taxon>
        <taxon>Gunneridae</taxon>
        <taxon>Pentapetalae</taxon>
        <taxon>asterids</taxon>
        <taxon>lamiids</taxon>
        <taxon>Lamiales</taxon>
        <taxon>Orobanchaceae</taxon>
        <taxon>Rehmannieae</taxon>
        <taxon>Rehmannia</taxon>
    </lineage>
</organism>
<comment type="caution">
    <text evidence="3">The sequence shown here is derived from an EMBL/GenBank/DDBJ whole genome shotgun (WGS) entry which is preliminary data.</text>
</comment>
<name>A0ABR0VWR3_REHGL</name>
<proteinExistence type="predicted"/>
<dbReference type="InterPro" id="IPR036938">
    <property type="entry name" value="PAP2/HPO_sf"/>
</dbReference>
<feature type="transmembrane region" description="Helical" evidence="1">
    <location>
        <begin position="54"/>
        <end position="74"/>
    </location>
</feature>
<evidence type="ECO:0000259" key="2">
    <source>
        <dbReference type="SMART" id="SM00014"/>
    </source>
</evidence>
<dbReference type="SUPFAM" id="SSF48317">
    <property type="entry name" value="Acid phosphatase/Vanadium-dependent haloperoxidase"/>
    <property type="match status" value="1"/>
</dbReference>
<reference evidence="3 4" key="1">
    <citation type="journal article" date="2021" name="Comput. Struct. Biotechnol. J.">
        <title>De novo genome assembly of the potent medicinal plant Rehmannia glutinosa using nanopore technology.</title>
        <authorList>
            <person name="Ma L."/>
            <person name="Dong C."/>
            <person name="Song C."/>
            <person name="Wang X."/>
            <person name="Zheng X."/>
            <person name="Niu Y."/>
            <person name="Chen S."/>
            <person name="Feng W."/>
        </authorList>
    </citation>
    <scope>NUCLEOTIDE SEQUENCE [LARGE SCALE GENOMIC DNA]</scope>
    <source>
        <strain evidence="3">DH-2019</strain>
    </source>
</reference>
<sequence>MESKPQPQSRPKPTLLRSLIKLDTAVSLHLYTFFQPILPFYLLKSLELSGDGRLFFPITISILFLTTPIAALTTTPTPATLLLINLLIGLHLDILLVCLIKHLIQRPRPVYNKHMFRSFSVDHWSFPSGHSSRVSFVAMFCFFYVNQIREALLVDFLNFDAASWIVEHFVAVVGMWAATTSVSRVLLGRHFVLDVVAGACLGVLEGVLVFRVFNYENMRTSGRTVVLDLWTISIFLHLLPPVRSE</sequence>
<feature type="transmembrane region" description="Helical" evidence="1">
    <location>
        <begin position="191"/>
        <end position="213"/>
    </location>
</feature>
<dbReference type="SMART" id="SM00014">
    <property type="entry name" value="acidPPc"/>
    <property type="match status" value="1"/>
</dbReference>
<keyword evidence="4" id="KW-1185">Reference proteome</keyword>
<dbReference type="PANTHER" id="PTHR14969:SF13">
    <property type="entry name" value="AT30094P"/>
    <property type="match status" value="1"/>
</dbReference>
<gene>
    <name evidence="3" type="ORF">DH2020_027576</name>
</gene>
<dbReference type="Gene3D" id="1.20.144.10">
    <property type="entry name" value="Phosphatidic acid phosphatase type 2/haloperoxidase"/>
    <property type="match status" value="1"/>
</dbReference>
<accession>A0ABR0VWR3</accession>
<keyword evidence="1" id="KW-0812">Transmembrane</keyword>